<keyword evidence="2" id="KW-1185">Reference proteome</keyword>
<dbReference type="Proteomes" id="UP000318815">
    <property type="component" value="Unassembled WGS sequence"/>
</dbReference>
<dbReference type="AlphaFoldDB" id="A0A5C6LXU3"/>
<sequence length="272" mass="30284">MKGKKLAEEHKYVSAEKCFKATLKEFPDHTGAMLNLIIASYFNENEAQADSLLALAGGKTIPSDDEDLQAMLNIINEHLSQSDIQDTLVARMLADIAEDTAAYRAKLDSYVVAAPYDLAAKTALAYTYAELKNYTLADSLSAQVIHEAPLLRAAYYERLSALRDLKRYKEGLQLAEDLLSQNTESIQALMTLTSFQLRLNMDKQALITIKQAAALAPEDNSVLFMTALACHYNHQQNESDRILTKLRNRPDADTGSIALLQNFITDKVSYKN</sequence>
<organism evidence="1 2">
    <name type="scientific">Chitinophaga pinensis</name>
    <dbReference type="NCBI Taxonomy" id="79329"/>
    <lineage>
        <taxon>Bacteria</taxon>
        <taxon>Pseudomonadati</taxon>
        <taxon>Bacteroidota</taxon>
        <taxon>Chitinophagia</taxon>
        <taxon>Chitinophagales</taxon>
        <taxon>Chitinophagaceae</taxon>
        <taxon>Chitinophaga</taxon>
    </lineage>
</organism>
<accession>A0A5C6LXU3</accession>
<dbReference type="EMBL" id="VOHS01000001">
    <property type="protein sequence ID" value="TWW02235.1"/>
    <property type="molecule type" value="Genomic_DNA"/>
</dbReference>
<reference evidence="1 2" key="1">
    <citation type="submission" date="2019-08" db="EMBL/GenBank/DDBJ databases">
        <title>Whole genome sequencing of chitin degrading bacteria Chitinophaga pinensis YS16.</title>
        <authorList>
            <person name="Singh R.P."/>
            <person name="Manchanda G."/>
            <person name="Maurya I.K."/>
            <person name="Joshi N.K."/>
            <person name="Srivastava A.K."/>
        </authorList>
    </citation>
    <scope>NUCLEOTIDE SEQUENCE [LARGE SCALE GENOMIC DNA]</scope>
    <source>
        <strain evidence="1 2">YS-16</strain>
    </source>
</reference>
<evidence type="ECO:0000313" key="2">
    <source>
        <dbReference type="Proteomes" id="UP000318815"/>
    </source>
</evidence>
<name>A0A5C6LXU3_9BACT</name>
<gene>
    <name evidence="1" type="ORF">FEF09_00045</name>
</gene>
<comment type="caution">
    <text evidence="1">The sequence shown here is derived from an EMBL/GenBank/DDBJ whole genome shotgun (WGS) entry which is preliminary data.</text>
</comment>
<evidence type="ECO:0000313" key="1">
    <source>
        <dbReference type="EMBL" id="TWW02235.1"/>
    </source>
</evidence>
<protein>
    <submittedName>
        <fullName evidence="1">Uncharacterized protein</fullName>
    </submittedName>
</protein>
<dbReference type="RefSeq" id="WP_146302702.1">
    <property type="nucleotide sequence ID" value="NZ_VOHS01000001.1"/>
</dbReference>
<dbReference type="SUPFAM" id="SSF48452">
    <property type="entry name" value="TPR-like"/>
    <property type="match status" value="1"/>
</dbReference>
<proteinExistence type="predicted"/>
<dbReference type="InterPro" id="IPR011990">
    <property type="entry name" value="TPR-like_helical_dom_sf"/>
</dbReference>
<dbReference type="OrthoDB" id="657771at2"/>
<dbReference type="Gene3D" id="1.25.40.10">
    <property type="entry name" value="Tetratricopeptide repeat domain"/>
    <property type="match status" value="1"/>
</dbReference>